<dbReference type="AlphaFoldDB" id="A0A0E3BW96"/>
<keyword evidence="2" id="KW-1185">Reference proteome</keyword>
<name>A0A0E3BW96_9BURK</name>
<proteinExistence type="predicted"/>
<sequence length="125" mass="13534">MGALLAGVDLAHHGVGACCRGCSDQQLELDRCRRAQAVRVTRCVATHGGDKPILNNKFDPEMMEIILQCGPAAKAGSHGFGFDQNAASEYRHGDFLYGTPPSAGNAWSSIFSADIKFFKVYDNER</sequence>
<dbReference type="Proteomes" id="UP000029549">
    <property type="component" value="Unassembled WGS sequence"/>
</dbReference>
<comment type="caution">
    <text evidence="1">The sequence shown here is derived from an EMBL/GenBank/DDBJ whole genome shotgun (WGS) entry which is preliminary data.</text>
</comment>
<evidence type="ECO:0000313" key="1">
    <source>
        <dbReference type="EMBL" id="KGH12899.1"/>
    </source>
</evidence>
<evidence type="ECO:0000313" key="2">
    <source>
        <dbReference type="Proteomes" id="UP000029549"/>
    </source>
</evidence>
<reference evidence="1 2" key="1">
    <citation type="submission" date="2013-09" db="EMBL/GenBank/DDBJ databases">
        <title>High correlation between genotypes and phenotypes of environmental bacteria Comamonas testosteroni strains.</title>
        <authorList>
            <person name="Liu L."/>
            <person name="Zhu W."/>
            <person name="Xia X."/>
            <person name="Xu B."/>
            <person name="Luo M."/>
            <person name="Wang G."/>
        </authorList>
    </citation>
    <scope>NUCLEOTIDE SEQUENCE [LARGE SCALE GENOMIC DNA]</scope>
    <source>
        <strain evidence="1 2">DF2</strain>
    </source>
</reference>
<protein>
    <submittedName>
        <fullName evidence="1">Uncharacterized protein</fullName>
    </submittedName>
</protein>
<accession>A0A0E3BW96</accession>
<organism evidence="1 2">
    <name type="scientific">Comamonas thiooxydans</name>
    <dbReference type="NCBI Taxonomy" id="363952"/>
    <lineage>
        <taxon>Bacteria</taxon>
        <taxon>Pseudomonadati</taxon>
        <taxon>Pseudomonadota</taxon>
        <taxon>Betaproteobacteria</taxon>
        <taxon>Burkholderiales</taxon>
        <taxon>Comamonadaceae</taxon>
        <taxon>Comamonas</taxon>
    </lineage>
</organism>
<gene>
    <name evidence="1" type="ORF">P608_09675</name>
</gene>
<dbReference type="EMBL" id="AWTP01000103">
    <property type="protein sequence ID" value="KGH12899.1"/>
    <property type="molecule type" value="Genomic_DNA"/>
</dbReference>